<sequence>MTTISPARYSAAAITLHWMIAFLLLFQIGLGWALEDLPEGVAQFAGYQFHKSVGIAILILSLGRLAVRLVKPRPAPVPAGRAQAFLAAAVHALLYGVMIVGPLTGWIIVSTAKVRLQTMLFGTVPWPDLPVGQALHEPAEVLHGLLGTVGVALIVLHVVGAIYHHVKREDVIGRMLPRSIASHKAIGVAAGVAIVAGLLALFGGRTMSFAVPTAAPSVEASSAPVEAASQGAVEEMPEAAPSEVSSEAASAVAKAAPWKLEKGGRLGFSAEYSGEAIRGTFKRWEADIVFDPEDLAGSSIRVNIDLASVESGDAQRDDMLKSDSFFGVGADPQARFVATSIRKRGEGRYVANGTLTLHGKARPLAVAFTLKIAGDRATASGSATLQRLAFGVGEAEWSATDQLKDAVGVDFSLAARRISP</sequence>
<feature type="transmembrane region" description="Helical" evidence="13">
    <location>
        <begin position="53"/>
        <end position="70"/>
    </location>
</feature>
<dbReference type="eggNOG" id="COG2353">
    <property type="taxonomic scope" value="Bacteria"/>
</dbReference>
<dbReference type="Pfam" id="PF04264">
    <property type="entry name" value="YceI"/>
    <property type="match status" value="1"/>
</dbReference>
<evidence type="ECO:0000256" key="1">
    <source>
        <dbReference type="ARBA" id="ARBA00001970"/>
    </source>
</evidence>
<dbReference type="InterPro" id="IPR011577">
    <property type="entry name" value="Cyt_b561_bac/Ni-Hgenase"/>
</dbReference>
<dbReference type="GO" id="GO:0046872">
    <property type="term" value="F:metal ion binding"/>
    <property type="evidence" value="ECO:0007669"/>
    <property type="project" value="UniProtKB-KW"/>
</dbReference>
<dbReference type="KEGG" id="nar:Saro_1711"/>
<keyword evidence="5" id="KW-0349">Heme</keyword>
<keyword evidence="8" id="KW-0249">Electron transport</keyword>
<keyword evidence="7" id="KW-0479">Metal-binding</keyword>
<gene>
    <name evidence="15" type="ordered locus">Saro_1711</name>
</gene>
<evidence type="ECO:0000256" key="2">
    <source>
        <dbReference type="ARBA" id="ARBA00004651"/>
    </source>
</evidence>
<evidence type="ECO:0000256" key="4">
    <source>
        <dbReference type="ARBA" id="ARBA00022475"/>
    </source>
</evidence>
<dbReference type="HOGENOM" id="CLU_050495_0_0_5"/>
<dbReference type="InterPro" id="IPR007372">
    <property type="entry name" value="Lipid/polyisoprenoid-bd_YceI"/>
</dbReference>
<feature type="transmembrane region" description="Helical" evidence="13">
    <location>
        <begin position="12"/>
        <end position="33"/>
    </location>
</feature>
<dbReference type="GO" id="GO:0009055">
    <property type="term" value="F:electron transfer activity"/>
    <property type="evidence" value="ECO:0007669"/>
    <property type="project" value="InterPro"/>
</dbReference>
<dbReference type="EMBL" id="CP000248">
    <property type="protein sequence ID" value="ABD26151.1"/>
    <property type="molecule type" value="Genomic_DNA"/>
</dbReference>
<dbReference type="STRING" id="279238.Saro_1711"/>
<evidence type="ECO:0000256" key="12">
    <source>
        <dbReference type="ARBA" id="ARBA00037975"/>
    </source>
</evidence>
<keyword evidence="10" id="KW-0408">Iron</keyword>
<keyword evidence="16" id="KW-1185">Reference proteome</keyword>
<dbReference type="GO" id="GO:0005886">
    <property type="term" value="C:plasma membrane"/>
    <property type="evidence" value="ECO:0007669"/>
    <property type="project" value="UniProtKB-SubCell"/>
</dbReference>
<dbReference type="InterPro" id="IPR052168">
    <property type="entry name" value="Cytochrome_b561_oxidase"/>
</dbReference>
<evidence type="ECO:0000256" key="3">
    <source>
        <dbReference type="ARBA" id="ARBA00022448"/>
    </source>
</evidence>
<evidence type="ECO:0000256" key="11">
    <source>
        <dbReference type="ARBA" id="ARBA00023136"/>
    </source>
</evidence>
<reference evidence="16" key="1">
    <citation type="submission" date="2006-01" db="EMBL/GenBank/DDBJ databases">
        <title>Complete sequence of Novosphingobium aromaticivorans DSM 12444.</title>
        <authorList>
            <consortium name="US DOE Joint Genome Institute"/>
            <person name="Copeland A."/>
            <person name="Lucas S."/>
            <person name="Lapidus A."/>
            <person name="Barry K."/>
            <person name="Detter J.C."/>
            <person name="Glavina T."/>
            <person name="Hammon N."/>
            <person name="Israni S."/>
            <person name="Pitluck S."/>
            <person name="Chain P."/>
            <person name="Malfatti S."/>
            <person name="Shin M."/>
            <person name="Vergez L."/>
            <person name="Schmutz J."/>
            <person name="Larimer F."/>
            <person name="Land M."/>
            <person name="Kyrpides N."/>
            <person name="Ivanova N."/>
            <person name="Fredrickson J."/>
            <person name="Balkwill D."/>
            <person name="Romine M.F."/>
            <person name="Richardson P."/>
        </authorList>
    </citation>
    <scope>NUCLEOTIDE SEQUENCE [LARGE SCALE GENOMIC DNA]</scope>
    <source>
        <strain evidence="16">ATCC 700278 / DSM 12444 / CCUG 56034 / CIP 105152 / NBRC 16084 / F199</strain>
    </source>
</reference>
<feature type="domain" description="Lipid/polyisoprenoid-binding YceI-like" evidence="14">
    <location>
        <begin position="257"/>
        <end position="416"/>
    </location>
</feature>
<evidence type="ECO:0000259" key="14">
    <source>
        <dbReference type="SMART" id="SM00867"/>
    </source>
</evidence>
<dbReference type="Gene3D" id="2.40.128.110">
    <property type="entry name" value="Lipid/polyisoprenoid-binding, YceI-like"/>
    <property type="match status" value="1"/>
</dbReference>
<evidence type="ECO:0000256" key="9">
    <source>
        <dbReference type="ARBA" id="ARBA00022989"/>
    </source>
</evidence>
<evidence type="ECO:0000256" key="6">
    <source>
        <dbReference type="ARBA" id="ARBA00022692"/>
    </source>
</evidence>
<keyword evidence="11 13" id="KW-0472">Membrane</keyword>
<dbReference type="SMART" id="SM00867">
    <property type="entry name" value="YceI"/>
    <property type="match status" value="1"/>
</dbReference>
<dbReference type="GO" id="GO:0022904">
    <property type="term" value="P:respiratory electron transport chain"/>
    <property type="evidence" value="ECO:0007669"/>
    <property type="project" value="InterPro"/>
</dbReference>
<keyword evidence="4" id="KW-1003">Cell membrane</keyword>
<dbReference type="GO" id="GO:0020037">
    <property type="term" value="F:heme binding"/>
    <property type="evidence" value="ECO:0007669"/>
    <property type="project" value="TreeGrafter"/>
</dbReference>
<name>Q2G7M2_NOVAD</name>
<feature type="transmembrane region" description="Helical" evidence="13">
    <location>
        <begin position="82"/>
        <end position="109"/>
    </location>
</feature>
<comment type="similarity">
    <text evidence="12">Belongs to the cytochrome b561 family.</text>
</comment>
<comment type="subcellular location">
    <subcellularLocation>
        <location evidence="2">Cell membrane</location>
        <topology evidence="2">Multi-pass membrane protein</topology>
    </subcellularLocation>
</comment>
<keyword evidence="3" id="KW-0813">Transport</keyword>
<dbReference type="PANTHER" id="PTHR30529:SF1">
    <property type="entry name" value="CYTOCHROME B561 HOMOLOG 2"/>
    <property type="match status" value="1"/>
</dbReference>
<keyword evidence="6 13" id="KW-0812">Transmembrane</keyword>
<dbReference type="Proteomes" id="UP000009134">
    <property type="component" value="Chromosome"/>
</dbReference>
<dbReference type="Pfam" id="PF01292">
    <property type="entry name" value="Ni_hydr_CYTB"/>
    <property type="match status" value="1"/>
</dbReference>
<feature type="transmembrane region" description="Helical" evidence="13">
    <location>
        <begin position="141"/>
        <end position="164"/>
    </location>
</feature>
<dbReference type="PANTHER" id="PTHR30529">
    <property type="entry name" value="CYTOCHROME B561"/>
    <property type="match status" value="1"/>
</dbReference>
<dbReference type="InterPro" id="IPR016174">
    <property type="entry name" value="Di-haem_cyt_TM"/>
</dbReference>
<evidence type="ECO:0000313" key="16">
    <source>
        <dbReference type="Proteomes" id="UP000009134"/>
    </source>
</evidence>
<dbReference type="RefSeq" id="WP_011445361.1">
    <property type="nucleotide sequence ID" value="NC_007794.1"/>
</dbReference>
<organism evidence="15 16">
    <name type="scientific">Novosphingobium aromaticivorans (strain ATCC 700278 / DSM 12444 / CCUG 56034 / CIP 105152 / NBRC 16084 / F199)</name>
    <dbReference type="NCBI Taxonomy" id="279238"/>
    <lineage>
        <taxon>Bacteria</taxon>
        <taxon>Pseudomonadati</taxon>
        <taxon>Pseudomonadota</taxon>
        <taxon>Alphaproteobacteria</taxon>
        <taxon>Sphingomonadales</taxon>
        <taxon>Sphingomonadaceae</taxon>
        <taxon>Novosphingobium</taxon>
    </lineage>
</organism>
<evidence type="ECO:0000256" key="8">
    <source>
        <dbReference type="ARBA" id="ARBA00022982"/>
    </source>
</evidence>
<evidence type="ECO:0000256" key="7">
    <source>
        <dbReference type="ARBA" id="ARBA00022723"/>
    </source>
</evidence>
<dbReference type="AlphaFoldDB" id="Q2G7M2"/>
<comment type="cofactor">
    <cofactor evidence="1">
        <name>heme b</name>
        <dbReference type="ChEBI" id="CHEBI:60344"/>
    </cofactor>
</comment>
<evidence type="ECO:0000256" key="10">
    <source>
        <dbReference type="ARBA" id="ARBA00023004"/>
    </source>
</evidence>
<feature type="transmembrane region" description="Helical" evidence="13">
    <location>
        <begin position="185"/>
        <end position="204"/>
    </location>
</feature>
<evidence type="ECO:0000256" key="13">
    <source>
        <dbReference type="SAM" id="Phobius"/>
    </source>
</evidence>
<keyword evidence="9 13" id="KW-1133">Transmembrane helix</keyword>
<evidence type="ECO:0000256" key="5">
    <source>
        <dbReference type="ARBA" id="ARBA00022617"/>
    </source>
</evidence>
<proteinExistence type="inferred from homology"/>
<dbReference type="eggNOG" id="COG3038">
    <property type="taxonomic scope" value="Bacteria"/>
</dbReference>
<evidence type="ECO:0000313" key="15">
    <source>
        <dbReference type="EMBL" id="ABD26151.1"/>
    </source>
</evidence>
<protein>
    <submittedName>
        <fullName evidence="15">YceI</fullName>
    </submittedName>
</protein>
<dbReference type="InterPro" id="IPR036761">
    <property type="entry name" value="TTHA0802/YceI-like_sf"/>
</dbReference>
<accession>Q2G7M2</accession>
<dbReference type="SUPFAM" id="SSF81342">
    <property type="entry name" value="Transmembrane di-heme cytochromes"/>
    <property type="match status" value="1"/>
</dbReference>
<dbReference type="SUPFAM" id="SSF101874">
    <property type="entry name" value="YceI-like"/>
    <property type="match status" value="1"/>
</dbReference>